<comment type="caution">
    <text evidence="6">The sequence shown here is derived from an EMBL/GenBank/DDBJ whole genome shotgun (WGS) entry which is preliminary data.</text>
</comment>
<keyword evidence="4" id="KW-0175">Coiled coil</keyword>
<protein>
    <recommendedName>
        <fullName evidence="8">Translation initiation factor IF-3</fullName>
    </recommendedName>
</protein>
<organism evidence="6 7">
    <name type="scientific">Apiosordaria backusii</name>
    <dbReference type="NCBI Taxonomy" id="314023"/>
    <lineage>
        <taxon>Eukaryota</taxon>
        <taxon>Fungi</taxon>
        <taxon>Dikarya</taxon>
        <taxon>Ascomycota</taxon>
        <taxon>Pezizomycotina</taxon>
        <taxon>Sordariomycetes</taxon>
        <taxon>Sordariomycetidae</taxon>
        <taxon>Sordariales</taxon>
        <taxon>Lasiosphaeriaceae</taxon>
        <taxon>Apiosordaria</taxon>
    </lineage>
</organism>
<dbReference type="InterPro" id="IPR036788">
    <property type="entry name" value="T_IF-3_C_sf"/>
</dbReference>
<reference evidence="6" key="1">
    <citation type="submission" date="2023-06" db="EMBL/GenBank/DDBJ databases">
        <title>Genome-scale phylogeny and comparative genomics of the fungal order Sordariales.</title>
        <authorList>
            <consortium name="Lawrence Berkeley National Laboratory"/>
            <person name="Hensen N."/>
            <person name="Bonometti L."/>
            <person name="Westerberg I."/>
            <person name="Brannstrom I.O."/>
            <person name="Guillou S."/>
            <person name="Cros-Aarteil S."/>
            <person name="Calhoun S."/>
            <person name="Haridas S."/>
            <person name="Kuo A."/>
            <person name="Mondo S."/>
            <person name="Pangilinan J."/>
            <person name="Riley R."/>
            <person name="Labutti K."/>
            <person name="Andreopoulos B."/>
            <person name="Lipzen A."/>
            <person name="Chen C."/>
            <person name="Yanf M."/>
            <person name="Daum C."/>
            <person name="Ng V."/>
            <person name="Clum A."/>
            <person name="Steindorff A."/>
            <person name="Ohm R."/>
            <person name="Martin F."/>
            <person name="Silar P."/>
            <person name="Natvig D."/>
            <person name="Lalanne C."/>
            <person name="Gautier V."/>
            <person name="Ament-Velasquez S.L."/>
            <person name="Kruys A."/>
            <person name="Hutchinson M.I."/>
            <person name="Powell A.J."/>
            <person name="Barry K."/>
            <person name="Miller A.N."/>
            <person name="Grigoriev I.V."/>
            <person name="Debuchy R."/>
            <person name="Gladieux P."/>
            <person name="Thoren M.H."/>
            <person name="Johannesson H."/>
        </authorList>
    </citation>
    <scope>NUCLEOTIDE SEQUENCE</scope>
    <source>
        <strain evidence="6">CBS 540.89</strain>
    </source>
</reference>
<dbReference type="GO" id="GO:0003743">
    <property type="term" value="F:translation initiation factor activity"/>
    <property type="evidence" value="ECO:0007669"/>
    <property type="project" value="UniProtKB-KW"/>
</dbReference>
<dbReference type="Gene3D" id="3.30.110.10">
    <property type="entry name" value="Translation initiation factor 3 (IF-3), C-terminal domain"/>
    <property type="match status" value="1"/>
</dbReference>
<keyword evidence="7" id="KW-1185">Reference proteome</keyword>
<evidence type="ECO:0008006" key="8">
    <source>
        <dbReference type="Google" id="ProtNLM"/>
    </source>
</evidence>
<evidence type="ECO:0000313" key="6">
    <source>
        <dbReference type="EMBL" id="KAK0742275.1"/>
    </source>
</evidence>
<keyword evidence="3" id="KW-0648">Protein biosynthesis</keyword>
<dbReference type="GO" id="GO:0043022">
    <property type="term" value="F:ribosome binding"/>
    <property type="evidence" value="ECO:0007669"/>
    <property type="project" value="TreeGrafter"/>
</dbReference>
<accession>A0AA40K1D2</accession>
<feature type="region of interest" description="Disordered" evidence="5">
    <location>
        <begin position="251"/>
        <end position="289"/>
    </location>
</feature>
<evidence type="ECO:0000256" key="3">
    <source>
        <dbReference type="ARBA" id="ARBA00022917"/>
    </source>
</evidence>
<sequence length="289" mass="32538">MKGSPCIFSSAVAIRNVFLNNATPVAGPAHFQQLLLPSLAASRRSFSGWNTSQNTFGSFRTPPSPERREQRVSDGRTLNHNIKSQMVVIRTKDGTLSEPQDKLEVLRNLDLDKSALEMLAEPKPGRPFPICRIILHEEEQKKAYREMKNEKSKLQKQVKVAQKEIEINWAMAPHDLATKIRRLKGFLEKGYRVDVTLMHPKKKSKRKAREDEAKQVFQEVIKVLEEVPGTSEYKARQGDVGRTKLLFLQGKVSKSNPAAEEEAVEETADESSASEEDAESLDKLETAEG</sequence>
<dbReference type="GO" id="GO:0070124">
    <property type="term" value="P:mitochondrial translational initiation"/>
    <property type="evidence" value="ECO:0007669"/>
    <property type="project" value="TreeGrafter"/>
</dbReference>
<evidence type="ECO:0000256" key="4">
    <source>
        <dbReference type="SAM" id="Coils"/>
    </source>
</evidence>
<dbReference type="PANTHER" id="PTHR10938:SF0">
    <property type="entry name" value="TRANSLATION INITIATION FACTOR IF-3, MITOCHONDRIAL"/>
    <property type="match status" value="1"/>
</dbReference>
<dbReference type="InterPro" id="IPR001288">
    <property type="entry name" value="Translation_initiation_fac_3"/>
</dbReference>
<evidence type="ECO:0000256" key="1">
    <source>
        <dbReference type="ARBA" id="ARBA00005439"/>
    </source>
</evidence>
<evidence type="ECO:0000313" key="7">
    <source>
        <dbReference type="Proteomes" id="UP001172159"/>
    </source>
</evidence>
<dbReference type="GO" id="GO:0032790">
    <property type="term" value="P:ribosome disassembly"/>
    <property type="evidence" value="ECO:0007669"/>
    <property type="project" value="TreeGrafter"/>
</dbReference>
<name>A0AA40K1D2_9PEZI</name>
<dbReference type="Proteomes" id="UP001172159">
    <property type="component" value="Unassembled WGS sequence"/>
</dbReference>
<dbReference type="SUPFAM" id="SSF55200">
    <property type="entry name" value="Translation initiation factor IF3, C-terminal domain"/>
    <property type="match status" value="1"/>
</dbReference>
<dbReference type="AlphaFoldDB" id="A0AA40K1D2"/>
<comment type="similarity">
    <text evidence="1">Belongs to the IF-3 family.</text>
</comment>
<proteinExistence type="inferred from homology"/>
<keyword evidence="2" id="KW-0396">Initiation factor</keyword>
<feature type="compositionally biased region" description="Acidic residues" evidence="5">
    <location>
        <begin position="259"/>
        <end position="279"/>
    </location>
</feature>
<dbReference type="EMBL" id="JAUKTV010000003">
    <property type="protein sequence ID" value="KAK0742275.1"/>
    <property type="molecule type" value="Genomic_DNA"/>
</dbReference>
<feature type="compositionally biased region" description="Basic and acidic residues" evidence="5">
    <location>
        <begin position="280"/>
        <end position="289"/>
    </location>
</feature>
<dbReference type="GO" id="GO:0005739">
    <property type="term" value="C:mitochondrion"/>
    <property type="evidence" value="ECO:0007669"/>
    <property type="project" value="TreeGrafter"/>
</dbReference>
<evidence type="ECO:0000256" key="2">
    <source>
        <dbReference type="ARBA" id="ARBA00022540"/>
    </source>
</evidence>
<feature type="coiled-coil region" evidence="4">
    <location>
        <begin position="137"/>
        <end position="164"/>
    </location>
</feature>
<evidence type="ECO:0000256" key="5">
    <source>
        <dbReference type="SAM" id="MobiDB-lite"/>
    </source>
</evidence>
<dbReference type="PANTHER" id="PTHR10938">
    <property type="entry name" value="TRANSLATION INITIATION FACTOR IF-3"/>
    <property type="match status" value="1"/>
</dbReference>
<gene>
    <name evidence="6" type="ORF">B0T21DRAFT_361002</name>
</gene>
<feature type="region of interest" description="Disordered" evidence="5">
    <location>
        <begin position="52"/>
        <end position="71"/>
    </location>
</feature>